<feature type="transmembrane region" description="Helical" evidence="2">
    <location>
        <begin position="213"/>
        <end position="233"/>
    </location>
</feature>
<keyword evidence="4" id="KW-1185">Reference proteome</keyword>
<evidence type="ECO:0000256" key="2">
    <source>
        <dbReference type="SAM" id="Phobius"/>
    </source>
</evidence>
<evidence type="ECO:0000313" key="3">
    <source>
        <dbReference type="EMBL" id="KAJ6235986.1"/>
    </source>
</evidence>
<comment type="caution">
    <text evidence="3">The sequence shown here is derived from an EMBL/GenBank/DDBJ whole genome shotgun (WGS) entry which is preliminary data.</text>
</comment>
<keyword evidence="2" id="KW-0472">Membrane</keyword>
<feature type="compositionally biased region" description="Basic residues" evidence="1">
    <location>
        <begin position="135"/>
        <end position="147"/>
    </location>
</feature>
<name>A0ABQ8XTQ3_9EUKA</name>
<organism evidence="3 4">
    <name type="scientific">Anaeramoeba flamelloides</name>
    <dbReference type="NCBI Taxonomy" id="1746091"/>
    <lineage>
        <taxon>Eukaryota</taxon>
        <taxon>Metamonada</taxon>
        <taxon>Anaeramoebidae</taxon>
        <taxon>Anaeramoeba</taxon>
    </lineage>
</organism>
<keyword evidence="2" id="KW-1133">Transmembrane helix</keyword>
<feature type="transmembrane region" description="Helical" evidence="2">
    <location>
        <begin position="239"/>
        <end position="258"/>
    </location>
</feature>
<feature type="compositionally biased region" description="Basic and acidic residues" evidence="1">
    <location>
        <begin position="148"/>
        <end position="163"/>
    </location>
</feature>
<dbReference type="Proteomes" id="UP001150062">
    <property type="component" value="Unassembled WGS sequence"/>
</dbReference>
<gene>
    <name evidence="3" type="ORF">M0813_28261</name>
</gene>
<protein>
    <submittedName>
        <fullName evidence="3">N-linked oligosaccharide processing</fullName>
    </submittedName>
</protein>
<proteinExistence type="predicted"/>
<dbReference type="EMBL" id="JAOAOG010000251">
    <property type="protein sequence ID" value="KAJ6235986.1"/>
    <property type="molecule type" value="Genomic_DNA"/>
</dbReference>
<accession>A0ABQ8XTQ3</accession>
<sequence length="340" mass="40615">MICNNDIYHSFFDQFSMALFPSFHELSINEENQFIILKPNKLINQKKIQCVKRWIANNQPFKEKYDPEKGSFQEIFKKKKKKNTSQNRQRKTVLSESASLLNKPLLEKEEQEIQELKEENHKEVFLVTETENKKEKGKGKGKGKGKKRLNEERKEQKENKKEQDQDEILEKYFVDLNNFYYQEFSKKLDEIQIKAQGNEEILLATERLYKRSYFRSGLFWFFIALCLIFFLFLTSIFAVRLTLIILFVIFTCLILIYAKSNATQILIVTTKRFLQVKIGWTKETFVQFPYTEITNAYAKCYDDSSGTLFIRTKNEHFDYPITNIPRVLVLIREIEKRRNF</sequence>
<keyword evidence="2" id="KW-0812">Transmembrane</keyword>
<evidence type="ECO:0000256" key="1">
    <source>
        <dbReference type="SAM" id="MobiDB-lite"/>
    </source>
</evidence>
<feature type="region of interest" description="Disordered" evidence="1">
    <location>
        <begin position="127"/>
        <end position="163"/>
    </location>
</feature>
<reference evidence="3" key="1">
    <citation type="submission" date="2022-08" db="EMBL/GenBank/DDBJ databases">
        <title>Novel sulfate-reducing endosymbionts in the free-living metamonad Anaeramoeba.</title>
        <authorList>
            <person name="Jerlstrom-Hultqvist J."/>
            <person name="Cepicka I."/>
            <person name="Gallot-Lavallee L."/>
            <person name="Salas-Leiva D."/>
            <person name="Curtis B.A."/>
            <person name="Zahonova K."/>
            <person name="Pipaliya S."/>
            <person name="Dacks J."/>
            <person name="Roger A.J."/>
        </authorList>
    </citation>
    <scope>NUCLEOTIDE SEQUENCE</scope>
    <source>
        <strain evidence="3">Schooner1</strain>
    </source>
</reference>
<evidence type="ECO:0000313" key="4">
    <source>
        <dbReference type="Proteomes" id="UP001150062"/>
    </source>
</evidence>